<dbReference type="HAMAP" id="MF_00503">
    <property type="entry name" value="Ribosomal_bL9"/>
    <property type="match status" value="1"/>
</dbReference>
<keyword evidence="3" id="KW-0694">RNA-binding</keyword>
<dbReference type="Pfam" id="PF01281">
    <property type="entry name" value="Ribosomal_L9_N"/>
    <property type="match status" value="1"/>
</dbReference>
<keyword evidence="12" id="KW-1185">Reference proteome</keyword>
<dbReference type="AlphaFoldDB" id="K8EAI8"/>
<evidence type="ECO:0000256" key="2">
    <source>
        <dbReference type="ARBA" id="ARBA00022730"/>
    </source>
</evidence>
<keyword evidence="4 11" id="KW-0689">Ribosomal protein</keyword>
<evidence type="ECO:0000259" key="10">
    <source>
        <dbReference type="PROSITE" id="PS00651"/>
    </source>
</evidence>
<dbReference type="InterPro" id="IPR009027">
    <property type="entry name" value="Ribosomal_bL9/RNase_H1_N"/>
</dbReference>
<dbReference type="KEGG" id="bpg:Bathy02g00200"/>
<accession>K8EAI8</accession>
<evidence type="ECO:0000256" key="4">
    <source>
        <dbReference type="ARBA" id="ARBA00022980"/>
    </source>
</evidence>
<feature type="compositionally biased region" description="Polar residues" evidence="9">
    <location>
        <begin position="1"/>
        <end position="18"/>
    </location>
</feature>
<dbReference type="GO" id="GO:0003735">
    <property type="term" value="F:structural constituent of ribosome"/>
    <property type="evidence" value="ECO:0007669"/>
    <property type="project" value="InterPro"/>
</dbReference>
<evidence type="ECO:0000256" key="3">
    <source>
        <dbReference type="ARBA" id="ARBA00022884"/>
    </source>
</evidence>
<dbReference type="GO" id="GO:0019843">
    <property type="term" value="F:rRNA binding"/>
    <property type="evidence" value="ECO:0007669"/>
    <property type="project" value="UniProtKB-KW"/>
</dbReference>
<dbReference type="Gene3D" id="3.40.5.10">
    <property type="entry name" value="Ribosomal protein L9, N-terminal domain"/>
    <property type="match status" value="1"/>
</dbReference>
<dbReference type="GeneID" id="19017133"/>
<evidence type="ECO:0000256" key="8">
    <source>
        <dbReference type="ARBA" id="ARBA00035427"/>
    </source>
</evidence>
<feature type="region of interest" description="Disordered" evidence="9">
    <location>
        <begin position="1"/>
        <end position="36"/>
    </location>
</feature>
<evidence type="ECO:0000256" key="9">
    <source>
        <dbReference type="SAM" id="MobiDB-lite"/>
    </source>
</evidence>
<dbReference type="SUPFAM" id="SSF55658">
    <property type="entry name" value="L9 N-domain-like"/>
    <property type="match status" value="1"/>
</dbReference>
<dbReference type="PROSITE" id="PS00651">
    <property type="entry name" value="RIBOSOMAL_L9"/>
    <property type="match status" value="1"/>
</dbReference>
<dbReference type="GO" id="GO:0005840">
    <property type="term" value="C:ribosome"/>
    <property type="evidence" value="ECO:0007669"/>
    <property type="project" value="UniProtKB-KW"/>
</dbReference>
<organism evidence="11 12">
    <name type="scientific">Bathycoccus prasinos</name>
    <dbReference type="NCBI Taxonomy" id="41875"/>
    <lineage>
        <taxon>Eukaryota</taxon>
        <taxon>Viridiplantae</taxon>
        <taxon>Chlorophyta</taxon>
        <taxon>Mamiellophyceae</taxon>
        <taxon>Mamiellales</taxon>
        <taxon>Bathycoccaceae</taxon>
        <taxon>Bathycoccus</taxon>
    </lineage>
</organism>
<dbReference type="SUPFAM" id="SSF55653">
    <property type="entry name" value="Ribosomal protein L9 C-domain"/>
    <property type="match status" value="1"/>
</dbReference>
<dbReference type="GO" id="GO:0006412">
    <property type="term" value="P:translation"/>
    <property type="evidence" value="ECO:0007669"/>
    <property type="project" value="InterPro"/>
</dbReference>
<dbReference type="InterPro" id="IPR036935">
    <property type="entry name" value="Ribosomal_bL9_N_sf"/>
</dbReference>
<evidence type="ECO:0000256" key="1">
    <source>
        <dbReference type="ARBA" id="ARBA00010605"/>
    </source>
</evidence>
<evidence type="ECO:0000313" key="12">
    <source>
        <dbReference type="Proteomes" id="UP000198341"/>
    </source>
</evidence>
<dbReference type="InterPro" id="IPR020069">
    <property type="entry name" value="Ribosomal_bL9_C"/>
</dbReference>
<keyword evidence="2" id="KW-0699">rRNA-binding</keyword>
<dbReference type="Pfam" id="PF03948">
    <property type="entry name" value="Ribosomal_L9_C"/>
    <property type="match status" value="1"/>
</dbReference>
<dbReference type="InterPro" id="IPR020594">
    <property type="entry name" value="Ribosomal_bL9_bac/chp"/>
</dbReference>
<protein>
    <recommendedName>
        <fullName evidence="7">Large ribosomal subunit protein bL9c</fullName>
    </recommendedName>
    <alternativeName>
        <fullName evidence="8">50S ribosomal protein L9, chloroplastic</fullName>
    </alternativeName>
    <alternativeName>
        <fullName evidence="6">CL9</fullName>
    </alternativeName>
</protein>
<sequence length="200" mass="21193">MASTQLSARANVAVSTSFQAKKSQSATTSSSSSSTRGRTFLVVEANKKVAKKTSVVLLDSIEHVGEAGEMVSVSSGFFRNFLEPQGKAQKATQELIQEFKKKQADQVAAVEAERAAAQAIATALSTIGKFVVKKTVGEDDKIFGSVTAKDCADAIEKQTGKALDTKGFDVPDISTVGVYDVSVKLHPKVTGSFKVDVQKE</sequence>
<dbReference type="PANTHER" id="PTHR21368">
    <property type="entry name" value="50S RIBOSOMAL PROTEIN L9"/>
    <property type="match status" value="1"/>
</dbReference>
<dbReference type="eggNOG" id="KOG4607">
    <property type="taxonomic scope" value="Eukaryota"/>
</dbReference>
<dbReference type="InterPro" id="IPR000244">
    <property type="entry name" value="Ribosomal_bL9"/>
</dbReference>
<gene>
    <name evidence="11" type="ORF">Bathy02g00200</name>
</gene>
<dbReference type="RefSeq" id="XP_007514526.1">
    <property type="nucleotide sequence ID" value="XM_007514464.1"/>
</dbReference>
<comment type="similarity">
    <text evidence="1">Belongs to the bacterial ribosomal protein bL9 family.</text>
</comment>
<dbReference type="InterPro" id="IPR036791">
    <property type="entry name" value="Ribosomal_bL9_C_sf"/>
</dbReference>
<dbReference type="Gene3D" id="3.10.430.100">
    <property type="entry name" value="Ribosomal protein L9, C-terminal domain"/>
    <property type="match status" value="1"/>
</dbReference>
<feature type="domain" description="Ribosomal protein L9" evidence="10">
    <location>
        <begin position="65"/>
        <end position="92"/>
    </location>
</feature>
<feature type="compositionally biased region" description="Low complexity" evidence="9">
    <location>
        <begin position="19"/>
        <end position="34"/>
    </location>
</feature>
<keyword evidence="5" id="KW-0687">Ribonucleoprotein</keyword>
<reference evidence="11 12" key="1">
    <citation type="submission" date="2011-10" db="EMBL/GenBank/DDBJ databases">
        <authorList>
            <person name="Genoscope - CEA"/>
        </authorList>
    </citation>
    <scope>NUCLEOTIDE SEQUENCE [LARGE SCALE GENOMIC DNA]</scope>
    <source>
        <strain evidence="11 12">RCC 1105</strain>
    </source>
</reference>
<dbReference type="InterPro" id="IPR020070">
    <property type="entry name" value="Ribosomal_bL9_N"/>
</dbReference>
<name>K8EAI8_9CHLO</name>
<dbReference type="GO" id="GO:1990904">
    <property type="term" value="C:ribonucleoprotein complex"/>
    <property type="evidence" value="ECO:0007669"/>
    <property type="project" value="UniProtKB-KW"/>
</dbReference>
<dbReference type="EMBL" id="FO082277">
    <property type="protein sequence ID" value="CCO14766.1"/>
    <property type="molecule type" value="Genomic_DNA"/>
</dbReference>
<dbReference type="Proteomes" id="UP000198341">
    <property type="component" value="Chromosome 2"/>
</dbReference>
<evidence type="ECO:0000256" key="7">
    <source>
        <dbReference type="ARBA" id="ARBA00035193"/>
    </source>
</evidence>
<dbReference type="STRING" id="41875.K8EAI8"/>
<evidence type="ECO:0000256" key="5">
    <source>
        <dbReference type="ARBA" id="ARBA00023274"/>
    </source>
</evidence>
<dbReference type="OrthoDB" id="5555409at2759"/>
<evidence type="ECO:0000313" key="11">
    <source>
        <dbReference type="EMBL" id="CCO14766.1"/>
    </source>
</evidence>
<proteinExistence type="inferred from homology"/>
<evidence type="ECO:0000256" key="6">
    <source>
        <dbReference type="ARBA" id="ARBA00031047"/>
    </source>
</evidence>
<dbReference type="NCBIfam" id="TIGR00158">
    <property type="entry name" value="L9"/>
    <property type="match status" value="1"/>
</dbReference>